<gene>
    <name evidence="4" type="ORF">GW15_0203720</name>
</gene>
<feature type="domain" description="TonB-dependent receptor plug" evidence="3">
    <location>
        <begin position="70"/>
        <end position="156"/>
    </location>
</feature>
<feature type="signal peptide" evidence="2">
    <location>
        <begin position="1"/>
        <end position="32"/>
    </location>
</feature>
<protein>
    <recommendedName>
        <fullName evidence="3">TonB-dependent receptor plug domain-containing protein</fullName>
    </recommendedName>
</protein>
<dbReference type="STRING" id="325777.GW15_0203720"/>
<comment type="similarity">
    <text evidence="1">Belongs to the TonB-dependent receptor family.</text>
</comment>
<proteinExistence type="inferred from homology"/>
<evidence type="ECO:0000259" key="3">
    <source>
        <dbReference type="Pfam" id="PF07715"/>
    </source>
</evidence>
<dbReference type="eggNOG" id="COG1629">
    <property type="taxonomic scope" value="Bacteria"/>
</dbReference>
<dbReference type="PANTHER" id="PTHR40980">
    <property type="entry name" value="PLUG DOMAIN-CONTAINING PROTEIN"/>
    <property type="match status" value="1"/>
</dbReference>
<dbReference type="InterPro" id="IPR037066">
    <property type="entry name" value="Plug_dom_sf"/>
</dbReference>
<accession>A0A098Q1N4</accession>
<comment type="subcellular location">
    <subcellularLocation>
        <location evidence="1">Cell outer membrane</location>
        <topology evidence="1">Multi-pass membrane protein</topology>
    </subcellularLocation>
</comment>
<keyword evidence="1" id="KW-0998">Cell outer membrane</keyword>
<keyword evidence="1" id="KW-1134">Transmembrane beta strand</keyword>
<dbReference type="AlphaFoldDB" id="A0A098Q1N4"/>
<dbReference type="HOGENOM" id="CLU_1677166_0_0_6"/>
<comment type="caution">
    <text evidence="4">The sequence shown here is derived from an EMBL/GenBank/DDBJ whole genome shotgun (WGS) entry which is preliminary data.</text>
</comment>
<dbReference type="GO" id="GO:0009279">
    <property type="term" value="C:cell outer membrane"/>
    <property type="evidence" value="ECO:0007669"/>
    <property type="project" value="UniProtKB-SubCell"/>
</dbReference>
<dbReference type="InterPro" id="IPR012910">
    <property type="entry name" value="Plug_dom"/>
</dbReference>
<dbReference type="Gene3D" id="2.170.130.10">
    <property type="entry name" value="TonB-dependent receptor, plug domain"/>
    <property type="match status" value="1"/>
</dbReference>
<dbReference type="InterPro" id="IPR039426">
    <property type="entry name" value="TonB-dep_rcpt-like"/>
</dbReference>
<dbReference type="SUPFAM" id="SSF56935">
    <property type="entry name" value="Porins"/>
    <property type="match status" value="1"/>
</dbReference>
<feature type="chain" id="PRO_5001938324" description="TonB-dependent receptor plug domain-containing protein" evidence="2">
    <location>
        <begin position="33"/>
        <end position="157"/>
    </location>
</feature>
<dbReference type="PROSITE" id="PS51257">
    <property type="entry name" value="PROKAR_LIPOPROTEIN"/>
    <property type="match status" value="1"/>
</dbReference>
<dbReference type="EMBL" id="JPHD02000032">
    <property type="protein sequence ID" value="KGE53289.1"/>
    <property type="molecule type" value="Genomic_DNA"/>
</dbReference>
<dbReference type="PROSITE" id="PS52016">
    <property type="entry name" value="TONB_DEPENDENT_REC_3"/>
    <property type="match status" value="1"/>
</dbReference>
<organism evidence="4 5">
    <name type="scientific">Xanthomonas axonopodis pv. vasculorum</name>
    <dbReference type="NCBI Taxonomy" id="325777"/>
    <lineage>
        <taxon>Bacteria</taxon>
        <taxon>Pseudomonadati</taxon>
        <taxon>Pseudomonadota</taxon>
        <taxon>Gammaproteobacteria</taxon>
        <taxon>Lysobacterales</taxon>
        <taxon>Lysobacteraceae</taxon>
        <taxon>Xanthomonas</taxon>
    </lineage>
</organism>
<sequence>MSPLPRASLRCCSPSSLSLAIGLSLLACGANAQTQDAASAQIPQLDTIKVTSSYQKSLITAMDNKRDDVRMTDGISAQDIGKFPAENIAEAIQRIPGVQISTINGRGSSISVRGLGPQYSATTINGQVIKSADFTDGFRYDIIQPEVAAGIEVIKSG</sequence>
<reference evidence="4 5" key="1">
    <citation type="submission" date="2014-09" db="EMBL/GenBank/DDBJ databases">
        <title>A draft genome sequence for Xanthomonas axonopodis pv. vasculorum NCPPB 900.</title>
        <authorList>
            <person name="Harrison J."/>
            <person name="Studholme D.J."/>
        </authorList>
    </citation>
    <scope>NUCLEOTIDE SEQUENCE [LARGE SCALE GENOMIC DNA]</scope>
    <source>
        <strain evidence="4 5">NCPPB 900</strain>
    </source>
</reference>
<name>A0A098Q1N4_9XANT</name>
<evidence type="ECO:0000313" key="5">
    <source>
        <dbReference type="Proteomes" id="UP000028012"/>
    </source>
</evidence>
<keyword evidence="1" id="KW-0813">Transport</keyword>
<dbReference type="PANTHER" id="PTHR40980:SF3">
    <property type="entry name" value="TONB-DEPENDENT RECEPTOR-LIKE BETA-BARREL DOMAIN-CONTAINING PROTEIN"/>
    <property type="match status" value="1"/>
</dbReference>
<evidence type="ECO:0000256" key="2">
    <source>
        <dbReference type="SAM" id="SignalP"/>
    </source>
</evidence>
<dbReference type="Pfam" id="PF07715">
    <property type="entry name" value="Plug"/>
    <property type="match status" value="1"/>
</dbReference>
<evidence type="ECO:0000256" key="1">
    <source>
        <dbReference type="PROSITE-ProRule" id="PRU01360"/>
    </source>
</evidence>
<keyword evidence="1" id="KW-0812">Transmembrane</keyword>
<evidence type="ECO:0000313" key="4">
    <source>
        <dbReference type="EMBL" id="KGE53289.1"/>
    </source>
</evidence>
<keyword evidence="1" id="KW-0472">Membrane</keyword>
<dbReference type="Proteomes" id="UP000028012">
    <property type="component" value="Unassembled WGS sequence"/>
</dbReference>
<keyword evidence="2" id="KW-0732">Signal</keyword>